<name>A0A842AJI3_9LIST</name>
<feature type="non-terminal residue" evidence="1">
    <location>
        <position position="210"/>
    </location>
</feature>
<comment type="caution">
    <text evidence="1">The sequence shown here is derived from an EMBL/GenBank/DDBJ whole genome shotgun (WGS) entry which is preliminary data.</text>
</comment>
<evidence type="ECO:0000313" key="2">
    <source>
        <dbReference type="Proteomes" id="UP000574104"/>
    </source>
</evidence>
<proteinExistence type="predicted"/>
<sequence length="210" mass="24349">MEKLPGAKFLIFDIGESQFQPICGEREFGKYSIVELGNYKNTIVLEKNAVIKRNNYILKVGQCVDLDSNVIGSWKNMVMYQKNDSDLLDMLLFIKRMEKQVSCVPYLFESGANSFDIEKEVVYRNLLAFSILDGIDKSALEKKEFITDSLAYGLADDRWNELIKLEEEIKAEPIDRYEFIYCLLLKAFYIKHSSKKSMDHKILQLLNSIN</sequence>
<dbReference type="Proteomes" id="UP000574104">
    <property type="component" value="Unassembled WGS sequence"/>
</dbReference>
<dbReference type="EMBL" id="JAARSH010000025">
    <property type="protein sequence ID" value="MBC1618123.1"/>
    <property type="molecule type" value="Genomic_DNA"/>
</dbReference>
<evidence type="ECO:0000313" key="1">
    <source>
        <dbReference type="EMBL" id="MBC1618123.1"/>
    </source>
</evidence>
<dbReference type="AlphaFoldDB" id="A0A842AJI3"/>
<protein>
    <submittedName>
        <fullName evidence="1">Uncharacterized protein</fullName>
    </submittedName>
</protein>
<organism evidence="1 2">
    <name type="scientific">Listeria booriae</name>
    <dbReference type="NCBI Taxonomy" id="1552123"/>
    <lineage>
        <taxon>Bacteria</taxon>
        <taxon>Bacillati</taxon>
        <taxon>Bacillota</taxon>
        <taxon>Bacilli</taxon>
        <taxon>Bacillales</taxon>
        <taxon>Listeriaceae</taxon>
        <taxon>Listeria</taxon>
    </lineage>
</organism>
<accession>A0A842AJI3</accession>
<gene>
    <name evidence="1" type="ORF">HB904_18265</name>
</gene>
<reference evidence="1 2" key="1">
    <citation type="submission" date="2020-03" db="EMBL/GenBank/DDBJ databases">
        <title>Soil Listeria distribution.</title>
        <authorList>
            <person name="Liao J."/>
            <person name="Wiedmann M."/>
        </authorList>
    </citation>
    <scope>NUCLEOTIDE SEQUENCE [LARGE SCALE GENOMIC DNA]</scope>
    <source>
        <strain evidence="1 2">FSL L7-1299</strain>
    </source>
</reference>